<name>A0A392QR92_9FABA</name>
<accession>A0A392QR92</accession>
<dbReference type="Proteomes" id="UP000265520">
    <property type="component" value="Unassembled WGS sequence"/>
</dbReference>
<feature type="region of interest" description="Disordered" evidence="1">
    <location>
        <begin position="27"/>
        <end position="58"/>
    </location>
</feature>
<sequence length="58" mass="6715">KVKEWIEGKKLLPLMKQKGKERFWNRDGLREEEEEEWGDSASDGKFAPCSTPVSTKGF</sequence>
<keyword evidence="3" id="KW-1185">Reference proteome</keyword>
<reference evidence="2 3" key="1">
    <citation type="journal article" date="2018" name="Front. Plant Sci.">
        <title>Red Clover (Trifolium pratense) and Zigzag Clover (T. medium) - A Picture of Genomic Similarities and Differences.</title>
        <authorList>
            <person name="Dluhosova J."/>
            <person name="Istvanek J."/>
            <person name="Nedelnik J."/>
            <person name="Repkova J."/>
        </authorList>
    </citation>
    <scope>NUCLEOTIDE SEQUENCE [LARGE SCALE GENOMIC DNA]</scope>
    <source>
        <strain evidence="3">cv. 10/8</strain>
        <tissue evidence="2">Leaf</tissue>
    </source>
</reference>
<feature type="non-terminal residue" evidence="2">
    <location>
        <position position="1"/>
    </location>
</feature>
<evidence type="ECO:0000313" key="2">
    <source>
        <dbReference type="EMBL" id="MCI26913.1"/>
    </source>
</evidence>
<evidence type="ECO:0000256" key="1">
    <source>
        <dbReference type="SAM" id="MobiDB-lite"/>
    </source>
</evidence>
<proteinExistence type="predicted"/>
<organism evidence="2 3">
    <name type="scientific">Trifolium medium</name>
    <dbReference type="NCBI Taxonomy" id="97028"/>
    <lineage>
        <taxon>Eukaryota</taxon>
        <taxon>Viridiplantae</taxon>
        <taxon>Streptophyta</taxon>
        <taxon>Embryophyta</taxon>
        <taxon>Tracheophyta</taxon>
        <taxon>Spermatophyta</taxon>
        <taxon>Magnoliopsida</taxon>
        <taxon>eudicotyledons</taxon>
        <taxon>Gunneridae</taxon>
        <taxon>Pentapetalae</taxon>
        <taxon>rosids</taxon>
        <taxon>fabids</taxon>
        <taxon>Fabales</taxon>
        <taxon>Fabaceae</taxon>
        <taxon>Papilionoideae</taxon>
        <taxon>50 kb inversion clade</taxon>
        <taxon>NPAAA clade</taxon>
        <taxon>Hologalegina</taxon>
        <taxon>IRL clade</taxon>
        <taxon>Trifolieae</taxon>
        <taxon>Trifolium</taxon>
    </lineage>
</organism>
<evidence type="ECO:0000313" key="3">
    <source>
        <dbReference type="Proteomes" id="UP000265520"/>
    </source>
</evidence>
<dbReference type="AlphaFoldDB" id="A0A392QR92"/>
<protein>
    <submittedName>
        <fullName evidence="2">Uncharacterized protein</fullName>
    </submittedName>
</protein>
<dbReference type="EMBL" id="LXQA010156150">
    <property type="protein sequence ID" value="MCI26913.1"/>
    <property type="molecule type" value="Genomic_DNA"/>
</dbReference>
<comment type="caution">
    <text evidence="2">The sequence shown here is derived from an EMBL/GenBank/DDBJ whole genome shotgun (WGS) entry which is preliminary data.</text>
</comment>